<organism evidence="2 3">
    <name type="scientific">Mesorhizobium metallidurans STM 2683</name>
    <dbReference type="NCBI Taxonomy" id="1297569"/>
    <lineage>
        <taxon>Bacteria</taxon>
        <taxon>Pseudomonadati</taxon>
        <taxon>Pseudomonadota</taxon>
        <taxon>Alphaproteobacteria</taxon>
        <taxon>Hyphomicrobiales</taxon>
        <taxon>Phyllobacteriaceae</taxon>
        <taxon>Mesorhizobium</taxon>
    </lineage>
</organism>
<name>M5EMD9_9HYPH</name>
<dbReference type="Gene3D" id="1.10.10.2830">
    <property type="match status" value="1"/>
</dbReference>
<feature type="region of interest" description="Disordered" evidence="1">
    <location>
        <begin position="203"/>
        <end position="230"/>
    </location>
</feature>
<keyword evidence="3" id="KW-1185">Reference proteome</keyword>
<reference evidence="2 3" key="1">
    <citation type="submission" date="2013-02" db="EMBL/GenBank/DDBJ databases">
        <authorList>
            <person name="Genoscope - CEA"/>
        </authorList>
    </citation>
    <scope>NUCLEOTIDE SEQUENCE [LARGE SCALE GENOMIC DNA]</scope>
    <source>
        <strain evidence="2 3">STM 2683</strain>
    </source>
</reference>
<dbReference type="SUPFAM" id="SSF109709">
    <property type="entry name" value="KorB DNA-binding domain-like"/>
    <property type="match status" value="1"/>
</dbReference>
<feature type="compositionally biased region" description="Basic and acidic residues" evidence="1">
    <location>
        <begin position="177"/>
        <end position="186"/>
    </location>
</feature>
<dbReference type="EMBL" id="CAUM01000081">
    <property type="protein sequence ID" value="CCV05909.1"/>
    <property type="molecule type" value="Genomic_DNA"/>
</dbReference>
<evidence type="ECO:0000313" key="3">
    <source>
        <dbReference type="Proteomes" id="UP000012062"/>
    </source>
</evidence>
<sequence length="230" mass="24898">MIENFARLDPDEVSQRETFSRLIKEGCSVADIAATFGITELLVKRILALGDLLPKIREAYRPRGNRRRDGAQSDHGLQGAAEGLAGALRAIRAARRPVETMAVRRPVDFSEVALFAVEDYPGLIVCDLFGEDSYSPTPTCSGKSRTRRSLPSATPIWKPAGRRGRAGTGAVFPVLGPRKDAEEKGRQGLHISLALRRGRVPRGLAVAQGCPPRPRASEGGEHEETPAKPS</sequence>
<evidence type="ECO:0000256" key="1">
    <source>
        <dbReference type="SAM" id="MobiDB-lite"/>
    </source>
</evidence>
<accession>M5EMD9</accession>
<evidence type="ECO:0000313" key="2">
    <source>
        <dbReference type="EMBL" id="CCV05909.1"/>
    </source>
</evidence>
<gene>
    <name evidence="2" type="ORF">MESS2_1710016</name>
</gene>
<proteinExistence type="predicted"/>
<protein>
    <submittedName>
        <fullName evidence="2">Uncharacterized protein</fullName>
    </submittedName>
</protein>
<feature type="compositionally biased region" description="Basic and acidic residues" evidence="1">
    <location>
        <begin position="215"/>
        <end position="230"/>
    </location>
</feature>
<dbReference type="Proteomes" id="UP000012062">
    <property type="component" value="Unassembled WGS sequence"/>
</dbReference>
<dbReference type="eggNOG" id="COG1475">
    <property type="taxonomic scope" value="Bacteria"/>
</dbReference>
<dbReference type="AlphaFoldDB" id="M5EMD9"/>
<feature type="region of interest" description="Disordered" evidence="1">
    <location>
        <begin position="136"/>
        <end position="186"/>
    </location>
</feature>
<comment type="caution">
    <text evidence="2">The sequence shown here is derived from an EMBL/GenBank/DDBJ whole genome shotgun (WGS) entry which is preliminary data.</text>
</comment>
<dbReference type="STRING" id="1297569.MESS2_1710016"/>